<dbReference type="Proteomes" id="UP000230852">
    <property type="component" value="Unassembled WGS sequence"/>
</dbReference>
<organism evidence="3 4">
    <name type="scientific">Candidatus Magasanikbacteria bacterium CG10_big_fil_rev_8_21_14_0_10_36_16</name>
    <dbReference type="NCBI Taxonomy" id="1974645"/>
    <lineage>
        <taxon>Bacteria</taxon>
        <taxon>Candidatus Magasanikiibacteriota</taxon>
    </lineage>
</organism>
<comment type="caution">
    <text evidence="3">The sequence shown here is derived from an EMBL/GenBank/DDBJ whole genome shotgun (WGS) entry which is preliminary data.</text>
</comment>
<sequence length="273" mass="31512">MTTKIAIFRKKEIRKVIHNNEWWFSVADVIEVLTDTADIRDYIKKMRKRDKELNSYWGTNCPLLEMLTKDGKKRKITSANTEGIFRIIQSIPSPKAEPFKRWLAKVGYERIQEIEDPELATKRTRAIYKAKGYSDAWIEKRMRGIEVRETLTNEWKNRGVKEGQEYAILTAEISKATFGMTPSQYQKFKGLKRENLRDHMNDLELIFSMLGEASTTEIAKNKNVIGFNENKIVAQEGGSVAGKARKDLENKSGKKVSTNNNYLKKPESKKKLG</sequence>
<gene>
    <name evidence="3" type="ORF">COU28_03895</name>
</gene>
<evidence type="ECO:0000259" key="2">
    <source>
        <dbReference type="PROSITE" id="PS51750"/>
    </source>
</evidence>
<dbReference type="EMBL" id="PFBU01000075">
    <property type="protein sequence ID" value="PIR78023.1"/>
    <property type="molecule type" value="Genomic_DNA"/>
</dbReference>
<accession>A0A2H0TZZ6</accession>
<proteinExistence type="predicted"/>
<dbReference type="InterPro" id="IPR003497">
    <property type="entry name" value="BRO_N_domain"/>
</dbReference>
<dbReference type="SMART" id="SM01040">
    <property type="entry name" value="Bro-N"/>
    <property type="match status" value="1"/>
</dbReference>
<reference evidence="4" key="1">
    <citation type="submission" date="2017-09" db="EMBL/GenBank/DDBJ databases">
        <title>Depth-based differentiation of microbial function through sediment-hosted aquifers and enrichment of novel symbionts in the deep terrestrial subsurface.</title>
        <authorList>
            <person name="Probst A.J."/>
            <person name="Ladd B."/>
            <person name="Jarett J.K."/>
            <person name="Geller-Mcgrath D.E."/>
            <person name="Sieber C.M.K."/>
            <person name="Emerson J.B."/>
            <person name="Anantharaman K."/>
            <person name="Thomas B.C."/>
            <person name="Malmstrom R."/>
            <person name="Stieglmeier M."/>
            <person name="Klingl A."/>
            <person name="Woyke T."/>
            <person name="Ryan C.M."/>
            <person name="Banfield J.F."/>
        </authorList>
    </citation>
    <scope>NUCLEOTIDE SEQUENCE [LARGE SCALE GENOMIC DNA]</scope>
</reference>
<dbReference type="AlphaFoldDB" id="A0A2H0TZZ6"/>
<protein>
    <submittedName>
        <fullName evidence="3">Phage antirepressor protein</fullName>
    </submittedName>
</protein>
<name>A0A2H0TZZ6_9BACT</name>
<evidence type="ECO:0000313" key="4">
    <source>
        <dbReference type="Proteomes" id="UP000230852"/>
    </source>
</evidence>
<evidence type="ECO:0000313" key="3">
    <source>
        <dbReference type="EMBL" id="PIR78023.1"/>
    </source>
</evidence>
<feature type="region of interest" description="Disordered" evidence="1">
    <location>
        <begin position="238"/>
        <end position="273"/>
    </location>
</feature>
<feature type="domain" description="Bro-N" evidence="2">
    <location>
        <begin position="2"/>
        <end position="115"/>
    </location>
</feature>
<evidence type="ECO:0000256" key="1">
    <source>
        <dbReference type="SAM" id="MobiDB-lite"/>
    </source>
</evidence>
<dbReference type="PROSITE" id="PS51750">
    <property type="entry name" value="BRO_N"/>
    <property type="match status" value="1"/>
</dbReference>
<feature type="compositionally biased region" description="Basic and acidic residues" evidence="1">
    <location>
        <begin position="264"/>
        <end position="273"/>
    </location>
</feature>
<dbReference type="Pfam" id="PF02498">
    <property type="entry name" value="Bro-N"/>
    <property type="match status" value="1"/>
</dbReference>